<comment type="caution">
    <text evidence="1">The sequence shown here is derived from an EMBL/GenBank/DDBJ whole genome shotgun (WGS) entry which is preliminary data.</text>
</comment>
<reference evidence="1" key="1">
    <citation type="submission" date="2018-05" db="EMBL/GenBank/DDBJ databases">
        <title>Draft genome of Mucuna pruriens seed.</title>
        <authorList>
            <person name="Nnadi N.E."/>
            <person name="Vos R."/>
            <person name="Hasami M.H."/>
            <person name="Devisetty U.K."/>
            <person name="Aguiy J.C."/>
        </authorList>
    </citation>
    <scope>NUCLEOTIDE SEQUENCE [LARGE SCALE GENOMIC DNA]</scope>
    <source>
        <strain evidence="1">JCA_2017</strain>
    </source>
</reference>
<sequence length="291" mass="31984">MDKTLAATRHLISNMANKTQQFKIKGAGPSWMVNEVGAIDNLRLENQLTELTSLVRKLSVGQHQPNMAARVCGICTSMEHPTDMCPTLQETESDHIESVVHTILIGGYQYEKQSYQGWPYDSQQFGRQHYQPNPTKYKIPTITTIPTTAIAESATTRQLPIFGGPDEVVGYKKPRNLNATIQDLKSLVGQLVNIVSQLQSVGFGNLPAQTIPNPRGNTSVVSLRSGIELPQNAQRQKLRIADAEFEPKVDSSFPKPVGFVLVGPRNRPGLSLHQGSTGPTMTRVKGEKIMG</sequence>
<organism evidence="1 2">
    <name type="scientific">Mucuna pruriens</name>
    <name type="common">Velvet bean</name>
    <name type="synonym">Dolichos pruriens</name>
    <dbReference type="NCBI Taxonomy" id="157652"/>
    <lineage>
        <taxon>Eukaryota</taxon>
        <taxon>Viridiplantae</taxon>
        <taxon>Streptophyta</taxon>
        <taxon>Embryophyta</taxon>
        <taxon>Tracheophyta</taxon>
        <taxon>Spermatophyta</taxon>
        <taxon>Magnoliopsida</taxon>
        <taxon>eudicotyledons</taxon>
        <taxon>Gunneridae</taxon>
        <taxon>Pentapetalae</taxon>
        <taxon>rosids</taxon>
        <taxon>fabids</taxon>
        <taxon>Fabales</taxon>
        <taxon>Fabaceae</taxon>
        <taxon>Papilionoideae</taxon>
        <taxon>50 kb inversion clade</taxon>
        <taxon>NPAAA clade</taxon>
        <taxon>indigoferoid/millettioid clade</taxon>
        <taxon>Phaseoleae</taxon>
        <taxon>Mucuna</taxon>
    </lineage>
</organism>
<protein>
    <recommendedName>
        <fullName evidence="3">Retrotransposon gag protein</fullName>
    </recommendedName>
</protein>
<dbReference type="OrthoDB" id="778454at2759"/>
<dbReference type="Proteomes" id="UP000257109">
    <property type="component" value="Unassembled WGS sequence"/>
</dbReference>
<proteinExistence type="predicted"/>
<evidence type="ECO:0000313" key="2">
    <source>
        <dbReference type="Proteomes" id="UP000257109"/>
    </source>
</evidence>
<feature type="non-terminal residue" evidence="1">
    <location>
        <position position="291"/>
    </location>
</feature>
<name>A0A371GCY8_MUCPR</name>
<accession>A0A371GCY8</accession>
<dbReference type="EMBL" id="QJKJ01005945">
    <property type="protein sequence ID" value="RDX88418.1"/>
    <property type="molecule type" value="Genomic_DNA"/>
</dbReference>
<keyword evidence="2" id="KW-1185">Reference proteome</keyword>
<gene>
    <name evidence="1" type="ORF">CR513_29998</name>
</gene>
<evidence type="ECO:0000313" key="1">
    <source>
        <dbReference type="EMBL" id="RDX88418.1"/>
    </source>
</evidence>
<evidence type="ECO:0008006" key="3">
    <source>
        <dbReference type="Google" id="ProtNLM"/>
    </source>
</evidence>
<dbReference type="AlphaFoldDB" id="A0A371GCY8"/>